<evidence type="ECO:0000313" key="2">
    <source>
        <dbReference type="EMBL" id="MPM20243.1"/>
    </source>
</evidence>
<comment type="caution">
    <text evidence="2">The sequence shown here is derived from an EMBL/GenBank/DDBJ whole genome shotgun (WGS) entry which is preliminary data.</text>
</comment>
<evidence type="ECO:0000256" key="1">
    <source>
        <dbReference type="SAM" id="Phobius"/>
    </source>
</evidence>
<reference evidence="2" key="1">
    <citation type="submission" date="2019-08" db="EMBL/GenBank/DDBJ databases">
        <authorList>
            <person name="Kucharzyk K."/>
            <person name="Murdoch R.W."/>
            <person name="Higgins S."/>
            <person name="Loffler F."/>
        </authorList>
    </citation>
    <scope>NUCLEOTIDE SEQUENCE</scope>
</reference>
<name>A0A644Y132_9ZZZZ</name>
<accession>A0A644Y132</accession>
<gene>
    <name evidence="2" type="ORF">SDC9_66672</name>
</gene>
<proteinExistence type="predicted"/>
<protein>
    <submittedName>
        <fullName evidence="2">Uncharacterized protein</fullName>
    </submittedName>
</protein>
<dbReference type="AlphaFoldDB" id="A0A644Y132"/>
<keyword evidence="1" id="KW-0812">Transmembrane</keyword>
<dbReference type="EMBL" id="VSSQ01003340">
    <property type="protein sequence ID" value="MPM20243.1"/>
    <property type="molecule type" value="Genomic_DNA"/>
</dbReference>
<feature type="transmembrane region" description="Helical" evidence="1">
    <location>
        <begin position="18"/>
        <end position="40"/>
    </location>
</feature>
<organism evidence="2">
    <name type="scientific">bioreactor metagenome</name>
    <dbReference type="NCBI Taxonomy" id="1076179"/>
    <lineage>
        <taxon>unclassified sequences</taxon>
        <taxon>metagenomes</taxon>
        <taxon>ecological metagenomes</taxon>
    </lineage>
</organism>
<keyword evidence="1" id="KW-0472">Membrane</keyword>
<sequence length="74" mass="8126">MGYIKQNHDSGGVEYKALSLWLCLSICDLSEVVFSVLVFLQICDPPTGGSAVKTLNKITATDYFIYSFGITNKT</sequence>
<keyword evidence="1" id="KW-1133">Transmembrane helix</keyword>